<comment type="subcellular location">
    <subcellularLocation>
        <location evidence="1">Nucleus</location>
        <location evidence="1">Nucleolus</location>
    </subcellularLocation>
</comment>
<sequence length="880" mass="98098">MGKTKKKTGNQDRLKKVKETSTFKPHNKKKPKLPKGGKSISGSPLENISAIQENYSLKKRKKSAKLLSKKKKKESKALQDNETRGKSAFNVLKVSEPTCKASESVKEYTERVDHNSSGKKLKPIVNGKQTNVKQNKSRKKSAGNNSTAQTVKSDKTSETGNTAVDSESQQKTKSIAKKVKNKGNTAKCKTPQTVSNECSVSKRKRRETDQDKTEGSGEKKFKEAEIASQSAKSTDSTVQPHPENQSTVPSHSENKSTVPLQEEVIDLISSESEMSDSDFSLVDLTLDDTENEAVNFEPDQSQDGQPETEAAGVVCQQEDATVSPSPQTAGSVDVRGKKDSKMTKKSKEQDPPRLHALASFDGQVLLVLQNPGIYCFLGRCFVKCVHGQAKVLGYRLTDQFQAFYSPACNSLLTITTKGNQFTDPETEAGVEEVADTSQKKIESSEKAVEDLSEQETVRKIYSQCLLLSSDMEKLPKENITILIVRKMDSNVFDYISTFKAFTKLWDNPVPLKSRTEEKTPVDLKLDSVRMTYISPQTDISKQSVSKQQLVIAQKWDDILNSDKEPIIMVVGGKNSGKSTLNRYLINHTLNKIPEVCFLECDIGQTEFTPPGCISLQVVSSPVLGPPFTHQKVPKVCHYFGGLTATDSPNLYIECIRKCLQEYRNMEQRHHRKLPLVVNTMGWIEDLGLELLISIIRMTLPSVLVQINFRNIKMNAEPLTPEFVNYQPGWVGHSRFYRSRDCSGLQGNSEHCLLALDSPANTTRRRDQWKPFELRDLAVISYMSSVLSKDSSLSLETPYGVPWSNIAINICRKGMPKQEWMSAINATIVGLAHADLSEARKDGEDEPYFFDTTPVCPCIGFGMVRAIDMERKTIYITTPLS</sequence>
<feature type="compositionally biased region" description="Polar residues" evidence="10">
    <location>
        <begin position="190"/>
        <end position="199"/>
    </location>
</feature>
<dbReference type="Gene3D" id="3.40.50.300">
    <property type="entry name" value="P-loop containing nucleotide triphosphate hydrolases"/>
    <property type="match status" value="1"/>
</dbReference>
<evidence type="ECO:0000256" key="3">
    <source>
        <dbReference type="ARBA" id="ARBA00022552"/>
    </source>
</evidence>
<evidence type="ECO:0000256" key="2">
    <source>
        <dbReference type="ARBA" id="ARBA00011003"/>
    </source>
</evidence>
<feature type="compositionally biased region" description="Basic residues" evidence="10">
    <location>
        <begin position="25"/>
        <end position="35"/>
    </location>
</feature>
<proteinExistence type="inferred from homology"/>
<feature type="region of interest" description="Disordered" evidence="10">
    <location>
        <begin position="59"/>
        <end position="278"/>
    </location>
</feature>
<evidence type="ECO:0000259" key="12">
    <source>
        <dbReference type="Pfam" id="PF24419"/>
    </source>
</evidence>
<dbReference type="GO" id="GO:0005524">
    <property type="term" value="F:ATP binding"/>
    <property type="evidence" value="ECO:0007669"/>
    <property type="project" value="UniProtKB-KW"/>
</dbReference>
<evidence type="ECO:0000256" key="1">
    <source>
        <dbReference type="ARBA" id="ARBA00004604"/>
    </source>
</evidence>
<evidence type="ECO:0000256" key="7">
    <source>
        <dbReference type="ARBA" id="ARBA00022840"/>
    </source>
</evidence>
<protein>
    <recommendedName>
        <fullName evidence="9">Polynucleotide 5'-hydroxyl-kinase NOL9</fullName>
    </recommendedName>
</protein>
<dbReference type="Pfam" id="PF25467">
    <property type="entry name" value="NOL9_C"/>
    <property type="match status" value="1"/>
</dbReference>
<keyword evidence="15" id="KW-1185">Reference proteome</keyword>
<evidence type="ECO:0000256" key="8">
    <source>
        <dbReference type="ARBA" id="ARBA00023242"/>
    </source>
</evidence>
<reference evidence="14" key="1">
    <citation type="submission" date="2022-08" db="UniProtKB">
        <authorList>
            <consortium name="EnsemblMetazoa"/>
        </authorList>
    </citation>
    <scope>IDENTIFICATION</scope>
    <source>
        <strain evidence="14">05x7-T-G4-1.051#20</strain>
    </source>
</reference>
<feature type="region of interest" description="Disordered" evidence="10">
    <location>
        <begin position="318"/>
        <end position="354"/>
    </location>
</feature>
<dbReference type="AlphaFoldDB" id="A0A8W8LIQ2"/>
<dbReference type="EnsemblMetazoa" id="G28444.3">
    <property type="protein sequence ID" value="G28444.3:cds"/>
    <property type="gene ID" value="G28444"/>
</dbReference>
<keyword evidence="4" id="KW-0808">Transferase</keyword>
<dbReference type="PANTHER" id="PTHR12755">
    <property type="entry name" value="CLEAVAGE/POLYADENYLATION FACTOR IA SUBUNIT CLP1P"/>
    <property type="match status" value="1"/>
</dbReference>
<feature type="compositionally biased region" description="Basic residues" evidence="10">
    <location>
        <begin position="59"/>
        <end position="74"/>
    </location>
</feature>
<comment type="similarity">
    <text evidence="2">Belongs to the Clp1 family. NOL9/GRC3 subfamily.</text>
</comment>
<evidence type="ECO:0000313" key="14">
    <source>
        <dbReference type="EnsemblMetazoa" id="G28444.3:cds"/>
    </source>
</evidence>
<feature type="domain" description="Clp1 P-loop" evidence="11">
    <location>
        <begin position="571"/>
        <end position="707"/>
    </location>
</feature>
<dbReference type="Pfam" id="PF24419">
    <property type="entry name" value="Cupin_NOL9"/>
    <property type="match status" value="1"/>
</dbReference>
<feature type="compositionally biased region" description="Basic and acidic residues" evidence="10">
    <location>
        <begin position="75"/>
        <end position="85"/>
    </location>
</feature>
<feature type="compositionally biased region" description="Polar residues" evidence="10">
    <location>
        <begin position="227"/>
        <end position="259"/>
    </location>
</feature>
<keyword evidence="8" id="KW-0539">Nucleus</keyword>
<evidence type="ECO:0000256" key="9">
    <source>
        <dbReference type="ARBA" id="ARBA00071212"/>
    </source>
</evidence>
<keyword evidence="6" id="KW-0418">Kinase</keyword>
<dbReference type="InterPro" id="IPR057570">
    <property type="entry name" value="NOL9_C"/>
</dbReference>
<feature type="compositionally biased region" description="Basic and acidic residues" evidence="10">
    <location>
        <begin position="103"/>
        <end position="116"/>
    </location>
</feature>
<dbReference type="Pfam" id="PF16575">
    <property type="entry name" value="CLP1_P"/>
    <property type="match status" value="1"/>
</dbReference>
<dbReference type="GO" id="GO:0005730">
    <property type="term" value="C:nucleolus"/>
    <property type="evidence" value="ECO:0007669"/>
    <property type="project" value="UniProtKB-SubCell"/>
</dbReference>
<evidence type="ECO:0000256" key="10">
    <source>
        <dbReference type="SAM" id="MobiDB-lite"/>
    </source>
</evidence>
<dbReference type="Proteomes" id="UP000005408">
    <property type="component" value="Unassembled WGS sequence"/>
</dbReference>
<keyword evidence="5" id="KW-0547">Nucleotide-binding</keyword>
<evidence type="ECO:0000259" key="11">
    <source>
        <dbReference type="Pfam" id="PF16575"/>
    </source>
</evidence>
<evidence type="ECO:0000256" key="6">
    <source>
        <dbReference type="ARBA" id="ARBA00022777"/>
    </source>
</evidence>
<evidence type="ECO:0000256" key="4">
    <source>
        <dbReference type="ARBA" id="ARBA00022679"/>
    </source>
</evidence>
<feature type="compositionally biased region" description="Basic and acidic residues" evidence="10">
    <location>
        <begin position="206"/>
        <end position="225"/>
    </location>
</feature>
<feature type="domain" description="NOL9 N-terminal" evidence="12">
    <location>
        <begin position="362"/>
        <end position="450"/>
    </location>
</feature>
<feature type="compositionally biased region" description="Low complexity" evidence="10">
    <location>
        <begin position="36"/>
        <end position="45"/>
    </location>
</feature>
<dbReference type="GO" id="GO:0000448">
    <property type="term" value="P:cleavage in ITS2 between 5.8S rRNA and LSU-rRNA of tricistronic rRNA transcript (SSU-rRNA, 5.8S rRNA, LSU-rRNA)"/>
    <property type="evidence" value="ECO:0007669"/>
    <property type="project" value="TreeGrafter"/>
</dbReference>
<name>A0A8W8LIQ2_MAGGI</name>
<feature type="compositionally biased region" description="Low complexity" evidence="10">
    <location>
        <begin position="269"/>
        <end position="278"/>
    </location>
</feature>
<feature type="compositionally biased region" description="Polar residues" evidence="10">
    <location>
        <begin position="318"/>
        <end position="330"/>
    </location>
</feature>
<evidence type="ECO:0000313" key="15">
    <source>
        <dbReference type="Proteomes" id="UP000005408"/>
    </source>
</evidence>
<feature type="region of interest" description="Disordered" evidence="10">
    <location>
        <begin position="1"/>
        <end position="46"/>
    </location>
</feature>
<dbReference type="EnsemblMetazoa" id="G28444.4">
    <property type="protein sequence ID" value="G28444.4:cds"/>
    <property type="gene ID" value="G28444"/>
</dbReference>
<evidence type="ECO:0000256" key="5">
    <source>
        <dbReference type="ARBA" id="ARBA00022741"/>
    </source>
</evidence>
<dbReference type="PANTHER" id="PTHR12755:SF3">
    <property type="entry name" value="POLYNUCLEOTIDE 5'-HYDROXYL-KINASE NOL9"/>
    <property type="match status" value="1"/>
</dbReference>
<feature type="compositionally biased region" description="Polar residues" evidence="10">
    <location>
        <begin position="158"/>
        <end position="173"/>
    </location>
</feature>
<organism evidence="14 15">
    <name type="scientific">Magallana gigas</name>
    <name type="common">Pacific oyster</name>
    <name type="synonym">Crassostrea gigas</name>
    <dbReference type="NCBI Taxonomy" id="29159"/>
    <lineage>
        <taxon>Eukaryota</taxon>
        <taxon>Metazoa</taxon>
        <taxon>Spiralia</taxon>
        <taxon>Lophotrochozoa</taxon>
        <taxon>Mollusca</taxon>
        <taxon>Bivalvia</taxon>
        <taxon>Autobranchia</taxon>
        <taxon>Pteriomorphia</taxon>
        <taxon>Ostreida</taxon>
        <taxon>Ostreoidea</taxon>
        <taxon>Ostreidae</taxon>
        <taxon>Magallana</taxon>
    </lineage>
</organism>
<keyword evidence="7" id="KW-0067">ATP-binding</keyword>
<dbReference type="InterPro" id="IPR045116">
    <property type="entry name" value="Clp1/Grc3"/>
</dbReference>
<feature type="compositionally biased region" description="Basic and acidic residues" evidence="10">
    <location>
        <begin position="334"/>
        <end position="353"/>
    </location>
</feature>
<accession>A0A8W8LIQ2</accession>
<dbReference type="InterPro" id="IPR057573">
    <property type="entry name" value="NOL9_N"/>
</dbReference>
<feature type="domain" description="NOL9 C-terminal" evidence="13">
    <location>
        <begin position="796"/>
        <end position="879"/>
    </location>
</feature>
<dbReference type="GO" id="GO:0051731">
    <property type="term" value="F:polynucleotide 5'-hydroxyl-kinase activity"/>
    <property type="evidence" value="ECO:0007669"/>
    <property type="project" value="InterPro"/>
</dbReference>
<evidence type="ECO:0000259" key="13">
    <source>
        <dbReference type="Pfam" id="PF25467"/>
    </source>
</evidence>
<feature type="compositionally biased region" description="Basic and acidic residues" evidence="10">
    <location>
        <begin position="9"/>
        <end position="21"/>
    </location>
</feature>
<feature type="compositionally biased region" description="Polar residues" evidence="10">
    <location>
        <begin position="142"/>
        <end position="151"/>
    </location>
</feature>
<keyword evidence="3" id="KW-0698">rRNA processing</keyword>
<dbReference type="InterPro" id="IPR032319">
    <property type="entry name" value="CLP1_P"/>
</dbReference>
<dbReference type="InterPro" id="IPR027417">
    <property type="entry name" value="P-loop_NTPase"/>
</dbReference>